<protein>
    <submittedName>
        <fullName evidence="2">Uncharacterized protein</fullName>
    </submittedName>
</protein>
<keyword evidence="1" id="KW-0732">Signal</keyword>
<keyword evidence="3" id="KW-1185">Reference proteome</keyword>
<sequence>MTTTKIRSTLTTIALAAAVAPGVAAAAQAGAAQAPEVGKQQTIAAGKASPIDIPGTSVKKGTTLKKNQKIVFRTVEVQPGDTARFTLSCGSGSVHRGLAPSEGGPIFNLAQKRSDYVGTRVVKLRADGKAGRNTRGTMYALCSR</sequence>
<gene>
    <name evidence="2" type="ORF">C7Y72_15925</name>
</gene>
<proteinExistence type="predicted"/>
<accession>A0A2T4UFA5</accession>
<evidence type="ECO:0000313" key="3">
    <source>
        <dbReference type="Proteomes" id="UP000240739"/>
    </source>
</evidence>
<evidence type="ECO:0000256" key="1">
    <source>
        <dbReference type="SAM" id="SignalP"/>
    </source>
</evidence>
<dbReference type="EMBL" id="PYYB01000002">
    <property type="protein sequence ID" value="PTL56448.1"/>
    <property type="molecule type" value="Genomic_DNA"/>
</dbReference>
<organism evidence="2 3">
    <name type="scientific">Paraconexibacter algicola</name>
    <dbReference type="NCBI Taxonomy" id="2133960"/>
    <lineage>
        <taxon>Bacteria</taxon>
        <taxon>Bacillati</taxon>
        <taxon>Actinomycetota</taxon>
        <taxon>Thermoleophilia</taxon>
        <taxon>Solirubrobacterales</taxon>
        <taxon>Paraconexibacteraceae</taxon>
        <taxon>Paraconexibacter</taxon>
    </lineage>
</organism>
<reference evidence="2 3" key="1">
    <citation type="submission" date="2018-03" db="EMBL/GenBank/DDBJ databases">
        <title>Aquarubrobacter algicola gen. nov., sp. nov., a novel actinobacterium isolated from shallow eutrophic lake during the end of cyanobacterial harmful algal blooms.</title>
        <authorList>
            <person name="Chun S.J."/>
        </authorList>
    </citation>
    <scope>NUCLEOTIDE SEQUENCE [LARGE SCALE GENOMIC DNA]</scope>
    <source>
        <strain evidence="2 3">Seoho-28</strain>
    </source>
</reference>
<dbReference type="RefSeq" id="WP_107570167.1">
    <property type="nucleotide sequence ID" value="NZ_PYYB01000002.1"/>
</dbReference>
<feature type="chain" id="PRO_5015424872" evidence="1">
    <location>
        <begin position="27"/>
        <end position="144"/>
    </location>
</feature>
<comment type="caution">
    <text evidence="2">The sequence shown here is derived from an EMBL/GenBank/DDBJ whole genome shotgun (WGS) entry which is preliminary data.</text>
</comment>
<dbReference type="Proteomes" id="UP000240739">
    <property type="component" value="Unassembled WGS sequence"/>
</dbReference>
<name>A0A2T4UFA5_9ACTN</name>
<dbReference type="AlphaFoldDB" id="A0A2T4UFA5"/>
<feature type="signal peptide" evidence="1">
    <location>
        <begin position="1"/>
        <end position="26"/>
    </location>
</feature>
<evidence type="ECO:0000313" key="2">
    <source>
        <dbReference type="EMBL" id="PTL56448.1"/>
    </source>
</evidence>